<dbReference type="InterPro" id="IPR036390">
    <property type="entry name" value="WH_DNA-bd_sf"/>
</dbReference>
<dbReference type="SUPFAM" id="SSF46785">
    <property type="entry name" value="Winged helix' DNA-binding domain"/>
    <property type="match status" value="1"/>
</dbReference>
<dbReference type="AlphaFoldDB" id="A0A7J9SF47"/>
<dbReference type="InterPro" id="IPR036388">
    <property type="entry name" value="WH-like_DNA-bd_sf"/>
</dbReference>
<feature type="domain" description="HTH marR-type" evidence="1">
    <location>
        <begin position="15"/>
        <end position="62"/>
    </location>
</feature>
<evidence type="ECO:0000259" key="1">
    <source>
        <dbReference type="Pfam" id="PF01047"/>
    </source>
</evidence>
<proteinExistence type="predicted"/>
<dbReference type="InterPro" id="IPR000835">
    <property type="entry name" value="HTH_MarR-typ"/>
</dbReference>
<dbReference type="RefSeq" id="WP_184232057.1">
    <property type="nucleotide sequence ID" value="NZ_JACHED010000005.1"/>
</dbReference>
<evidence type="ECO:0000313" key="3">
    <source>
        <dbReference type="Proteomes" id="UP000590564"/>
    </source>
</evidence>
<organism evidence="2 3">
    <name type="scientific">Methanococcus maripaludis</name>
    <name type="common">Methanococcus deltae</name>
    <dbReference type="NCBI Taxonomy" id="39152"/>
    <lineage>
        <taxon>Archaea</taxon>
        <taxon>Methanobacteriati</taxon>
        <taxon>Methanobacteriota</taxon>
        <taxon>Methanomada group</taxon>
        <taxon>Methanococci</taxon>
        <taxon>Methanococcales</taxon>
        <taxon>Methanococcaceae</taxon>
        <taxon>Methanococcus</taxon>
    </lineage>
</organism>
<protein>
    <submittedName>
        <fullName evidence="2">DNA-binding HxlR family transcriptional regulator</fullName>
    </submittedName>
</protein>
<dbReference type="Gene3D" id="1.10.10.10">
    <property type="entry name" value="Winged helix-like DNA-binding domain superfamily/Winged helix DNA-binding domain"/>
    <property type="match status" value="1"/>
</dbReference>
<dbReference type="Proteomes" id="UP000590564">
    <property type="component" value="Unassembled WGS sequence"/>
</dbReference>
<keyword evidence="2" id="KW-0238">DNA-binding</keyword>
<evidence type="ECO:0000313" key="2">
    <source>
        <dbReference type="EMBL" id="MBB6497770.1"/>
    </source>
</evidence>
<name>A0A7J9SF47_METMI</name>
<comment type="caution">
    <text evidence="2">The sequence shown here is derived from an EMBL/GenBank/DDBJ whole genome shotgun (WGS) entry which is preliminary data.</text>
</comment>
<dbReference type="Pfam" id="PF01047">
    <property type="entry name" value="MarR"/>
    <property type="match status" value="1"/>
</dbReference>
<gene>
    <name evidence="2" type="ORF">HNP96_001829</name>
</gene>
<reference evidence="2 3" key="1">
    <citation type="submission" date="2020-08" db="EMBL/GenBank/DDBJ databases">
        <title>Genomic Encyclopedia of Type Strains, Phase IV (KMG-V): Genome sequencing to study the core and pangenomes of soil and plant-associated prokaryotes.</title>
        <authorList>
            <person name="Whitman W."/>
        </authorList>
    </citation>
    <scope>NUCLEOTIDE SEQUENCE [LARGE SCALE GENOMIC DNA]</scope>
    <source>
        <strain evidence="2 3">D1</strain>
    </source>
</reference>
<accession>A0A7J9SF47</accession>
<dbReference type="GO" id="GO:0003677">
    <property type="term" value="F:DNA binding"/>
    <property type="evidence" value="ECO:0007669"/>
    <property type="project" value="UniProtKB-KW"/>
</dbReference>
<sequence length="96" mass="11195">MSILKTLSKKKADEVLFLLKENEELYFNEIQKGTNLNPSNLTLLLNNLLKEGFIQKRKEEKDVNLPKAYYSLTELGVMSLIVFEDVKKLEEFKKTL</sequence>
<dbReference type="GO" id="GO:0003700">
    <property type="term" value="F:DNA-binding transcription factor activity"/>
    <property type="evidence" value="ECO:0007669"/>
    <property type="project" value="InterPro"/>
</dbReference>
<dbReference type="EMBL" id="JACHED010000005">
    <property type="protein sequence ID" value="MBB6497770.1"/>
    <property type="molecule type" value="Genomic_DNA"/>
</dbReference>